<dbReference type="Gene3D" id="3.40.50.1010">
    <property type="entry name" value="5'-nuclease"/>
    <property type="match status" value="1"/>
</dbReference>
<dbReference type="GO" id="GO:0004540">
    <property type="term" value="F:RNA nuclease activity"/>
    <property type="evidence" value="ECO:0007669"/>
    <property type="project" value="InterPro"/>
</dbReference>
<gene>
    <name evidence="8" type="primary">vapC</name>
    <name evidence="10" type="ORF">JFN94_08365</name>
</gene>
<dbReference type="EC" id="3.1.-.-" evidence="8"/>
<dbReference type="InterPro" id="IPR050556">
    <property type="entry name" value="Type_II_TA_system_RNase"/>
</dbReference>
<dbReference type="InterPro" id="IPR029060">
    <property type="entry name" value="PIN-like_dom_sf"/>
</dbReference>
<feature type="binding site" evidence="8">
    <location>
        <position position="103"/>
    </location>
    <ligand>
        <name>Mg(2+)</name>
        <dbReference type="ChEBI" id="CHEBI:18420"/>
    </ligand>
</feature>
<dbReference type="Pfam" id="PF01850">
    <property type="entry name" value="PIN"/>
    <property type="match status" value="1"/>
</dbReference>
<evidence type="ECO:0000313" key="11">
    <source>
        <dbReference type="Proteomes" id="UP000596205"/>
    </source>
</evidence>
<evidence type="ECO:0000256" key="7">
    <source>
        <dbReference type="ARBA" id="ARBA00038093"/>
    </source>
</evidence>
<name>A0A7T6VC14_9BURK</name>
<evidence type="ECO:0000259" key="9">
    <source>
        <dbReference type="Pfam" id="PF01850"/>
    </source>
</evidence>
<keyword evidence="6 8" id="KW-0460">Magnesium</keyword>
<keyword evidence="5 8" id="KW-0378">Hydrolase</keyword>
<dbReference type="GO" id="GO:0090729">
    <property type="term" value="F:toxin activity"/>
    <property type="evidence" value="ECO:0007669"/>
    <property type="project" value="UniProtKB-KW"/>
</dbReference>
<dbReference type="GO" id="GO:0000287">
    <property type="term" value="F:magnesium ion binding"/>
    <property type="evidence" value="ECO:0007669"/>
    <property type="project" value="UniProtKB-UniRule"/>
</dbReference>
<dbReference type="SUPFAM" id="SSF88723">
    <property type="entry name" value="PIN domain-like"/>
    <property type="match status" value="1"/>
</dbReference>
<reference evidence="10 11" key="1">
    <citation type="submission" date="2020-12" db="EMBL/GenBank/DDBJ databases">
        <title>Complete genome sequence of Burkholderia anthina BJQ0011.</title>
        <authorList>
            <person name="Xu Y."/>
        </authorList>
    </citation>
    <scope>NUCLEOTIDE SEQUENCE [LARGE SCALE GENOMIC DNA]</scope>
    <source>
        <strain evidence="10 11">BJQ0011</strain>
    </source>
</reference>
<sequence length="140" mass="14747">MTTLYMLDTNIRSFIMRERPPVALSRLQSCVNAQHRIVVSAITYAEMRFGAVGKKASPRHAELVTAFVARLDGVLSWDTAAVDATTAVRAGLAARGTPIGANDASIAGHAIAAGAVLVTNNSREFSCVAGLSVEDWAMSA</sequence>
<dbReference type="CDD" id="cd09881">
    <property type="entry name" value="PIN_VapC4-5_FitB-like"/>
    <property type="match status" value="1"/>
</dbReference>
<feature type="binding site" evidence="8">
    <location>
        <position position="8"/>
    </location>
    <ligand>
        <name>Mg(2+)</name>
        <dbReference type="ChEBI" id="CHEBI:18420"/>
    </ligand>
</feature>
<dbReference type="KEGG" id="bann:JFN94_08365"/>
<evidence type="ECO:0000256" key="8">
    <source>
        <dbReference type="HAMAP-Rule" id="MF_00265"/>
    </source>
</evidence>
<dbReference type="InterPro" id="IPR002716">
    <property type="entry name" value="PIN_dom"/>
</dbReference>
<dbReference type="PANTHER" id="PTHR33653">
    <property type="entry name" value="RIBONUCLEASE VAPC2"/>
    <property type="match status" value="1"/>
</dbReference>
<keyword evidence="8" id="KW-0800">Toxin</keyword>
<dbReference type="HAMAP" id="MF_00265">
    <property type="entry name" value="VapC_Nob1"/>
    <property type="match status" value="1"/>
</dbReference>
<organism evidence="10 11">
    <name type="scientific">Burkholderia anthina</name>
    <dbReference type="NCBI Taxonomy" id="179879"/>
    <lineage>
        <taxon>Bacteria</taxon>
        <taxon>Pseudomonadati</taxon>
        <taxon>Pseudomonadota</taxon>
        <taxon>Betaproteobacteria</taxon>
        <taxon>Burkholderiales</taxon>
        <taxon>Burkholderiaceae</taxon>
        <taxon>Burkholderia</taxon>
        <taxon>Burkholderia cepacia complex</taxon>
    </lineage>
</organism>
<dbReference type="RefSeq" id="WP_175750849.1">
    <property type="nucleotide sequence ID" value="NZ_CADEPR010000005.1"/>
</dbReference>
<evidence type="ECO:0000256" key="6">
    <source>
        <dbReference type="ARBA" id="ARBA00022842"/>
    </source>
</evidence>
<keyword evidence="3 8" id="KW-0540">Nuclease</keyword>
<comment type="similarity">
    <text evidence="7 8">Belongs to the PINc/VapC protein family.</text>
</comment>
<feature type="domain" description="PIN" evidence="9">
    <location>
        <begin position="5"/>
        <end position="129"/>
    </location>
</feature>
<evidence type="ECO:0000256" key="1">
    <source>
        <dbReference type="ARBA" id="ARBA00001946"/>
    </source>
</evidence>
<accession>A0A7T6VC14</accession>
<evidence type="ECO:0000256" key="2">
    <source>
        <dbReference type="ARBA" id="ARBA00022649"/>
    </source>
</evidence>
<comment type="function">
    <text evidence="8">Toxic component of a toxin-antitoxin (TA) system. An RNase.</text>
</comment>
<comment type="cofactor">
    <cofactor evidence="1 8">
        <name>Mg(2+)</name>
        <dbReference type="ChEBI" id="CHEBI:18420"/>
    </cofactor>
</comment>
<dbReference type="AlphaFoldDB" id="A0A7T6VC14"/>
<keyword evidence="4 8" id="KW-0479">Metal-binding</keyword>
<evidence type="ECO:0000256" key="4">
    <source>
        <dbReference type="ARBA" id="ARBA00022723"/>
    </source>
</evidence>
<dbReference type="EMBL" id="CP066769">
    <property type="protein sequence ID" value="QQK01138.1"/>
    <property type="molecule type" value="Genomic_DNA"/>
</dbReference>
<proteinExistence type="inferred from homology"/>
<dbReference type="GO" id="GO:0016787">
    <property type="term" value="F:hydrolase activity"/>
    <property type="evidence" value="ECO:0007669"/>
    <property type="project" value="UniProtKB-KW"/>
</dbReference>
<dbReference type="PANTHER" id="PTHR33653:SF1">
    <property type="entry name" value="RIBONUCLEASE VAPC2"/>
    <property type="match status" value="1"/>
</dbReference>
<protein>
    <recommendedName>
        <fullName evidence="8">Ribonuclease VapC</fullName>
        <shortName evidence="8">RNase VapC</shortName>
        <ecNumber evidence="8">3.1.-.-</ecNumber>
    </recommendedName>
    <alternativeName>
        <fullName evidence="8">Toxin VapC</fullName>
    </alternativeName>
</protein>
<keyword evidence="2 8" id="KW-1277">Toxin-antitoxin system</keyword>
<dbReference type="InterPro" id="IPR022907">
    <property type="entry name" value="VapC_family"/>
</dbReference>
<evidence type="ECO:0000313" key="10">
    <source>
        <dbReference type="EMBL" id="QQK01138.1"/>
    </source>
</evidence>
<evidence type="ECO:0000256" key="3">
    <source>
        <dbReference type="ARBA" id="ARBA00022722"/>
    </source>
</evidence>
<evidence type="ECO:0000256" key="5">
    <source>
        <dbReference type="ARBA" id="ARBA00022801"/>
    </source>
</evidence>
<dbReference type="Proteomes" id="UP000596205">
    <property type="component" value="Chromosome 1"/>
</dbReference>